<evidence type="ECO:0000313" key="1">
    <source>
        <dbReference type="EMBL" id="KAH7974690.1"/>
    </source>
</evidence>
<dbReference type="EMBL" id="CM023479">
    <property type="protein sequence ID" value="KAH7974690.1"/>
    <property type="molecule type" value="Genomic_DNA"/>
</dbReference>
<evidence type="ECO:0000313" key="2">
    <source>
        <dbReference type="Proteomes" id="UP000821865"/>
    </source>
</evidence>
<accession>A0ACB8DQG7</accession>
<gene>
    <name evidence="1" type="ORF">HPB49_018124</name>
</gene>
<protein>
    <submittedName>
        <fullName evidence="1">Uncharacterized protein</fullName>
    </submittedName>
</protein>
<name>A0ACB8DQG7_DERSI</name>
<dbReference type="Proteomes" id="UP000821865">
    <property type="component" value="Chromosome 10"/>
</dbReference>
<sequence length="224" mass="23967">MTDGYKKVATYKAEHLLWSFAMKSCVILALVILGHLCQIHAATLSKPAKNTDDATKRLTEKISHSLMEHRDDIIEAFKAHEKSVNSFGDETDEQAIPAIVLAIAAAIANAATIISMKSYVILALVILGHLCQIHAATLSKPAKNTDDATKELTEKISRSLMEHREDIIEALKVLEKPVNSFGDETDEQGFPMIPAVVLGIAKVIGEGALSGAVGAAVGSLINDG</sequence>
<proteinExistence type="predicted"/>
<comment type="caution">
    <text evidence="1">The sequence shown here is derived from an EMBL/GenBank/DDBJ whole genome shotgun (WGS) entry which is preliminary data.</text>
</comment>
<reference evidence="1" key="1">
    <citation type="submission" date="2020-05" db="EMBL/GenBank/DDBJ databases">
        <title>Large-scale comparative analyses of tick genomes elucidate their genetic diversity and vector capacities.</title>
        <authorList>
            <person name="Jia N."/>
            <person name="Wang J."/>
            <person name="Shi W."/>
            <person name="Du L."/>
            <person name="Sun Y."/>
            <person name="Zhan W."/>
            <person name="Jiang J."/>
            <person name="Wang Q."/>
            <person name="Zhang B."/>
            <person name="Ji P."/>
            <person name="Sakyi L.B."/>
            <person name="Cui X."/>
            <person name="Yuan T."/>
            <person name="Jiang B."/>
            <person name="Yang W."/>
            <person name="Lam T.T.-Y."/>
            <person name="Chang Q."/>
            <person name="Ding S."/>
            <person name="Wang X."/>
            <person name="Zhu J."/>
            <person name="Ruan X."/>
            <person name="Zhao L."/>
            <person name="Wei J."/>
            <person name="Que T."/>
            <person name="Du C."/>
            <person name="Cheng J."/>
            <person name="Dai P."/>
            <person name="Han X."/>
            <person name="Huang E."/>
            <person name="Gao Y."/>
            <person name="Liu J."/>
            <person name="Shao H."/>
            <person name="Ye R."/>
            <person name="Li L."/>
            <person name="Wei W."/>
            <person name="Wang X."/>
            <person name="Wang C."/>
            <person name="Yang T."/>
            <person name="Huo Q."/>
            <person name="Li W."/>
            <person name="Guo W."/>
            <person name="Chen H."/>
            <person name="Zhou L."/>
            <person name="Ni X."/>
            <person name="Tian J."/>
            <person name="Zhou Y."/>
            <person name="Sheng Y."/>
            <person name="Liu T."/>
            <person name="Pan Y."/>
            <person name="Xia L."/>
            <person name="Li J."/>
            <person name="Zhao F."/>
            <person name="Cao W."/>
        </authorList>
    </citation>
    <scope>NUCLEOTIDE SEQUENCE</scope>
    <source>
        <strain evidence="1">Dsil-2018</strain>
    </source>
</reference>
<organism evidence="1 2">
    <name type="scientific">Dermacentor silvarum</name>
    <name type="common">Tick</name>
    <dbReference type="NCBI Taxonomy" id="543639"/>
    <lineage>
        <taxon>Eukaryota</taxon>
        <taxon>Metazoa</taxon>
        <taxon>Ecdysozoa</taxon>
        <taxon>Arthropoda</taxon>
        <taxon>Chelicerata</taxon>
        <taxon>Arachnida</taxon>
        <taxon>Acari</taxon>
        <taxon>Parasitiformes</taxon>
        <taxon>Ixodida</taxon>
        <taxon>Ixodoidea</taxon>
        <taxon>Ixodidae</taxon>
        <taxon>Rhipicephalinae</taxon>
        <taxon>Dermacentor</taxon>
    </lineage>
</organism>
<keyword evidence="2" id="KW-1185">Reference proteome</keyword>